<evidence type="ECO:0000259" key="5">
    <source>
        <dbReference type="Pfam" id="PF04542"/>
    </source>
</evidence>
<dbReference type="InterPro" id="IPR039425">
    <property type="entry name" value="RNA_pol_sigma-70-like"/>
</dbReference>
<dbReference type="NCBIfam" id="TIGR02937">
    <property type="entry name" value="sigma70-ECF"/>
    <property type="match status" value="1"/>
</dbReference>
<comment type="caution">
    <text evidence="7">The sequence shown here is derived from an EMBL/GenBank/DDBJ whole genome shotgun (WGS) entry which is preliminary data.</text>
</comment>
<keyword evidence="3" id="KW-0731">Sigma factor</keyword>
<comment type="similarity">
    <text evidence="1">Belongs to the sigma-70 factor family. ECF subfamily.</text>
</comment>
<dbReference type="Proteomes" id="UP001601058">
    <property type="component" value="Unassembled WGS sequence"/>
</dbReference>
<protein>
    <submittedName>
        <fullName evidence="7">RNA polymerase sigma factor</fullName>
    </submittedName>
</protein>
<gene>
    <name evidence="7" type="ORF">ACFYKT_14275</name>
</gene>
<proteinExistence type="inferred from homology"/>
<evidence type="ECO:0000313" key="8">
    <source>
        <dbReference type="Proteomes" id="UP001601058"/>
    </source>
</evidence>
<feature type="domain" description="RNA polymerase sigma-70 region 2" evidence="5">
    <location>
        <begin position="20"/>
        <end position="86"/>
    </location>
</feature>
<evidence type="ECO:0000256" key="4">
    <source>
        <dbReference type="ARBA" id="ARBA00023163"/>
    </source>
</evidence>
<dbReference type="InterPro" id="IPR013325">
    <property type="entry name" value="RNA_pol_sigma_r2"/>
</dbReference>
<dbReference type="InterPro" id="IPR036388">
    <property type="entry name" value="WH-like_DNA-bd_sf"/>
</dbReference>
<dbReference type="PANTHER" id="PTHR43133">
    <property type="entry name" value="RNA POLYMERASE ECF-TYPE SIGMA FACTO"/>
    <property type="match status" value="1"/>
</dbReference>
<reference evidence="7 8" key="1">
    <citation type="submission" date="2024-08" db="EMBL/GenBank/DDBJ databases">
        <title>Two novel Cytobacillus novel species.</title>
        <authorList>
            <person name="Liu G."/>
        </authorList>
    </citation>
    <scope>NUCLEOTIDE SEQUENCE [LARGE SCALE GENOMIC DNA]</scope>
    <source>
        <strain evidence="7 8">FJAT-53684</strain>
    </source>
</reference>
<keyword evidence="4" id="KW-0804">Transcription</keyword>
<dbReference type="InterPro" id="IPR007627">
    <property type="entry name" value="RNA_pol_sigma70_r2"/>
</dbReference>
<dbReference type="SUPFAM" id="SSF88946">
    <property type="entry name" value="Sigma2 domain of RNA polymerase sigma factors"/>
    <property type="match status" value="1"/>
</dbReference>
<organism evidence="7 8">
    <name type="scientific">Cytobacillus mangrovibacter</name>
    <dbReference type="NCBI Taxonomy" id="3299024"/>
    <lineage>
        <taxon>Bacteria</taxon>
        <taxon>Bacillati</taxon>
        <taxon>Bacillota</taxon>
        <taxon>Bacilli</taxon>
        <taxon>Bacillales</taxon>
        <taxon>Bacillaceae</taxon>
        <taxon>Cytobacillus</taxon>
    </lineage>
</organism>
<evidence type="ECO:0000259" key="6">
    <source>
        <dbReference type="Pfam" id="PF08281"/>
    </source>
</evidence>
<feature type="domain" description="RNA polymerase sigma factor 70 region 4 type 2" evidence="6">
    <location>
        <begin position="112"/>
        <end position="163"/>
    </location>
</feature>
<dbReference type="Pfam" id="PF08281">
    <property type="entry name" value="Sigma70_r4_2"/>
    <property type="match status" value="1"/>
</dbReference>
<dbReference type="InterPro" id="IPR014284">
    <property type="entry name" value="RNA_pol_sigma-70_dom"/>
</dbReference>
<sequence length="176" mass="20710">MDKKMLKGLIKGNPHDFREFYDAYIGRAYGVAVGIVKDRELAKDAVQETFIRVYKYIADYDSSKPFDPWFYRILHNECMRLLKKEEKPRRTVTLEEELSSSSLFDEPFEGTELIDAIESLKEPYRIPIVLKYLEGFSEKEISSIMDLNQNTVKSRLFHARKKLKLFFEHLNKGDLS</sequence>
<keyword evidence="2" id="KW-0805">Transcription regulation</keyword>
<dbReference type="InterPro" id="IPR013324">
    <property type="entry name" value="RNA_pol_sigma_r3/r4-like"/>
</dbReference>
<dbReference type="Pfam" id="PF04542">
    <property type="entry name" value="Sigma70_r2"/>
    <property type="match status" value="1"/>
</dbReference>
<evidence type="ECO:0000313" key="7">
    <source>
        <dbReference type="EMBL" id="MFE8697506.1"/>
    </source>
</evidence>
<dbReference type="SUPFAM" id="SSF88659">
    <property type="entry name" value="Sigma3 and sigma4 domains of RNA polymerase sigma factors"/>
    <property type="match status" value="1"/>
</dbReference>
<dbReference type="RefSeq" id="WP_389220818.1">
    <property type="nucleotide sequence ID" value="NZ_JBIACJ010000007.1"/>
</dbReference>
<evidence type="ECO:0000256" key="2">
    <source>
        <dbReference type="ARBA" id="ARBA00023015"/>
    </source>
</evidence>
<name>A0ABW6K057_9BACI</name>
<evidence type="ECO:0000256" key="3">
    <source>
        <dbReference type="ARBA" id="ARBA00023082"/>
    </source>
</evidence>
<dbReference type="EMBL" id="JBIACJ010000007">
    <property type="protein sequence ID" value="MFE8697506.1"/>
    <property type="molecule type" value="Genomic_DNA"/>
</dbReference>
<evidence type="ECO:0000256" key="1">
    <source>
        <dbReference type="ARBA" id="ARBA00010641"/>
    </source>
</evidence>
<accession>A0ABW6K057</accession>
<dbReference type="Gene3D" id="1.10.1740.10">
    <property type="match status" value="1"/>
</dbReference>
<dbReference type="CDD" id="cd06171">
    <property type="entry name" value="Sigma70_r4"/>
    <property type="match status" value="1"/>
</dbReference>
<dbReference type="PANTHER" id="PTHR43133:SF51">
    <property type="entry name" value="RNA POLYMERASE SIGMA FACTOR"/>
    <property type="match status" value="1"/>
</dbReference>
<dbReference type="Gene3D" id="1.10.10.10">
    <property type="entry name" value="Winged helix-like DNA-binding domain superfamily/Winged helix DNA-binding domain"/>
    <property type="match status" value="1"/>
</dbReference>
<keyword evidence="8" id="KW-1185">Reference proteome</keyword>
<dbReference type="InterPro" id="IPR013249">
    <property type="entry name" value="RNA_pol_sigma70_r4_t2"/>
</dbReference>